<dbReference type="InterPro" id="IPR036097">
    <property type="entry name" value="HisK_dim/P_sf"/>
</dbReference>
<dbReference type="Gene3D" id="1.10.287.130">
    <property type="match status" value="1"/>
</dbReference>
<keyword evidence="9 18" id="KW-0418">Kinase</keyword>
<dbReference type="Pfam" id="PF00512">
    <property type="entry name" value="HisKA"/>
    <property type="match status" value="1"/>
</dbReference>
<evidence type="ECO:0000313" key="19">
    <source>
        <dbReference type="Proteomes" id="UP000218615"/>
    </source>
</evidence>
<dbReference type="Pfam" id="PF02518">
    <property type="entry name" value="HATPase_c"/>
    <property type="match status" value="1"/>
</dbReference>
<evidence type="ECO:0000256" key="2">
    <source>
        <dbReference type="ARBA" id="ARBA00004651"/>
    </source>
</evidence>
<reference evidence="19" key="1">
    <citation type="submission" date="2017-06" db="EMBL/GenBank/DDBJ databases">
        <authorList>
            <person name="Cremers G."/>
        </authorList>
    </citation>
    <scope>NUCLEOTIDE SEQUENCE [LARGE SCALE GENOMIC DNA]</scope>
</reference>
<gene>
    <name evidence="18" type="ORF">MNV_410003</name>
</gene>
<dbReference type="Proteomes" id="UP000218615">
    <property type="component" value="Unassembled WGS sequence"/>
</dbReference>
<evidence type="ECO:0000256" key="8">
    <source>
        <dbReference type="ARBA" id="ARBA00022741"/>
    </source>
</evidence>
<feature type="transmembrane region" description="Helical" evidence="14">
    <location>
        <begin position="172"/>
        <end position="192"/>
    </location>
</feature>
<evidence type="ECO:0000256" key="14">
    <source>
        <dbReference type="SAM" id="Phobius"/>
    </source>
</evidence>
<dbReference type="PRINTS" id="PR00344">
    <property type="entry name" value="BCTRLSENSOR"/>
</dbReference>
<keyword evidence="12" id="KW-0902">Two-component regulatory system</keyword>
<dbReference type="InterPro" id="IPR003661">
    <property type="entry name" value="HisK_dim/P_dom"/>
</dbReference>
<dbReference type="InterPro" id="IPR003660">
    <property type="entry name" value="HAMP_dom"/>
</dbReference>
<dbReference type="PANTHER" id="PTHR43065">
    <property type="entry name" value="SENSOR HISTIDINE KINASE"/>
    <property type="match status" value="1"/>
</dbReference>
<dbReference type="InterPro" id="IPR036890">
    <property type="entry name" value="HATPase_C_sf"/>
</dbReference>
<dbReference type="Pfam" id="PF17203">
    <property type="entry name" value="sCache_3_2"/>
    <property type="match status" value="1"/>
</dbReference>
<dbReference type="Pfam" id="PF13426">
    <property type="entry name" value="PAS_9"/>
    <property type="match status" value="1"/>
</dbReference>
<accession>A0A284VQN3</accession>
<dbReference type="GO" id="GO:0000155">
    <property type="term" value="F:phosphorelay sensor kinase activity"/>
    <property type="evidence" value="ECO:0007669"/>
    <property type="project" value="InterPro"/>
</dbReference>
<dbReference type="GO" id="GO:0005524">
    <property type="term" value="F:ATP binding"/>
    <property type="evidence" value="ECO:0007669"/>
    <property type="project" value="UniProtKB-KW"/>
</dbReference>
<evidence type="ECO:0000256" key="11">
    <source>
        <dbReference type="ARBA" id="ARBA00022989"/>
    </source>
</evidence>
<comment type="subcellular location">
    <subcellularLocation>
        <location evidence="2">Cell membrane</location>
        <topology evidence="2">Multi-pass membrane protein</topology>
    </subcellularLocation>
</comment>
<dbReference type="InterPro" id="IPR033463">
    <property type="entry name" value="sCache_3"/>
</dbReference>
<dbReference type="GO" id="GO:0005886">
    <property type="term" value="C:plasma membrane"/>
    <property type="evidence" value="ECO:0007669"/>
    <property type="project" value="UniProtKB-SubCell"/>
</dbReference>
<evidence type="ECO:0000256" key="4">
    <source>
        <dbReference type="ARBA" id="ARBA00022475"/>
    </source>
</evidence>
<dbReference type="InterPro" id="IPR000014">
    <property type="entry name" value="PAS"/>
</dbReference>
<comment type="catalytic activity">
    <reaction evidence="1">
        <text>ATP + protein L-histidine = ADP + protein N-phospho-L-histidine.</text>
        <dbReference type="EC" id="2.7.13.3"/>
    </reaction>
</comment>
<keyword evidence="4" id="KW-1003">Cell membrane</keyword>
<keyword evidence="11 14" id="KW-1133">Transmembrane helix</keyword>
<feature type="domain" description="Histidine kinase" evidence="15">
    <location>
        <begin position="383"/>
        <end position="586"/>
    </location>
</feature>
<evidence type="ECO:0000256" key="12">
    <source>
        <dbReference type="ARBA" id="ARBA00023012"/>
    </source>
</evidence>
<dbReference type="InterPro" id="IPR004358">
    <property type="entry name" value="Sig_transdc_His_kin-like_C"/>
</dbReference>
<feature type="domain" description="PAS" evidence="16">
    <location>
        <begin position="251"/>
        <end position="304"/>
    </location>
</feature>
<evidence type="ECO:0000256" key="3">
    <source>
        <dbReference type="ARBA" id="ARBA00012438"/>
    </source>
</evidence>
<dbReference type="Pfam" id="PF00672">
    <property type="entry name" value="HAMP"/>
    <property type="match status" value="1"/>
</dbReference>
<evidence type="ECO:0000256" key="7">
    <source>
        <dbReference type="ARBA" id="ARBA00022692"/>
    </source>
</evidence>
<dbReference type="SMART" id="SM00387">
    <property type="entry name" value="HATPase_c"/>
    <property type="match status" value="1"/>
</dbReference>
<dbReference type="OrthoDB" id="8127at2157"/>
<feature type="transmembrane region" description="Helical" evidence="14">
    <location>
        <begin position="21"/>
        <end position="40"/>
    </location>
</feature>
<dbReference type="SUPFAM" id="SSF47384">
    <property type="entry name" value="Homodimeric domain of signal transducing histidine kinase"/>
    <property type="match status" value="1"/>
</dbReference>
<organism evidence="18 19">
    <name type="scientific">Candidatus Methanoperedens nitratireducens</name>
    <dbReference type="NCBI Taxonomy" id="1392998"/>
    <lineage>
        <taxon>Archaea</taxon>
        <taxon>Methanobacteriati</taxon>
        <taxon>Methanobacteriota</taxon>
        <taxon>Stenosarchaea group</taxon>
        <taxon>Methanomicrobia</taxon>
        <taxon>Methanosarcinales</taxon>
        <taxon>ANME-2 cluster</taxon>
        <taxon>Candidatus Methanoperedentaceae</taxon>
        <taxon>Candidatus Methanoperedens</taxon>
    </lineage>
</organism>
<keyword evidence="8" id="KW-0547">Nucleotide-binding</keyword>
<evidence type="ECO:0000259" key="15">
    <source>
        <dbReference type="PROSITE" id="PS50109"/>
    </source>
</evidence>
<dbReference type="InterPro" id="IPR003594">
    <property type="entry name" value="HATPase_dom"/>
</dbReference>
<keyword evidence="10" id="KW-0067">ATP-binding</keyword>
<dbReference type="Gene3D" id="6.10.340.10">
    <property type="match status" value="1"/>
</dbReference>
<keyword evidence="7 14" id="KW-0812">Transmembrane</keyword>
<dbReference type="PROSITE" id="PS50885">
    <property type="entry name" value="HAMP"/>
    <property type="match status" value="1"/>
</dbReference>
<feature type="domain" description="HAMP" evidence="17">
    <location>
        <begin position="194"/>
        <end position="246"/>
    </location>
</feature>
<keyword evidence="19" id="KW-1185">Reference proteome</keyword>
<dbReference type="PROSITE" id="PS50109">
    <property type="entry name" value="HIS_KIN"/>
    <property type="match status" value="1"/>
</dbReference>
<dbReference type="RefSeq" id="WP_096206262.1">
    <property type="nucleotide sequence ID" value="NZ_FZMP01000187.1"/>
</dbReference>
<evidence type="ECO:0000256" key="5">
    <source>
        <dbReference type="ARBA" id="ARBA00022553"/>
    </source>
</evidence>
<dbReference type="InterPro" id="IPR005467">
    <property type="entry name" value="His_kinase_dom"/>
</dbReference>
<dbReference type="SMART" id="SM00091">
    <property type="entry name" value="PAS"/>
    <property type="match status" value="1"/>
</dbReference>
<evidence type="ECO:0000259" key="16">
    <source>
        <dbReference type="PROSITE" id="PS50112"/>
    </source>
</evidence>
<dbReference type="CDD" id="cd00082">
    <property type="entry name" value="HisKA"/>
    <property type="match status" value="1"/>
</dbReference>
<dbReference type="AlphaFoldDB" id="A0A284VQN3"/>
<dbReference type="CDD" id="cd00130">
    <property type="entry name" value="PAS"/>
    <property type="match status" value="1"/>
</dbReference>
<sequence>MLIDRVNKINNYIGGGLTKKFIVWIIVIIMLLGALTTVFVQMSLNRTLSEELRERGQVISRNLAAGSVESILTEDTVNLHRLIETIKKTENDIKYIYITDEKGKVLAHTFDRGFPEELLIVHMDMSSTSHLLDTGDGYVIDFSSPILGGRAGFIHVGMDETSMQEKITRTSYIIIALTLIAGALGILMAYIAGDYLTRPIRALVKGAEEVGKGNLGYQIESGTTDETHILSEAFNQMSCNLNKSISELRTSKDRYKKLVDGISDAVILIDSQKKILSWNKAAQDIFGWSGAEVIGRKIDMLFYPPSGAVTSGNPEIQGGERVFTKKNGKTFPGFVRNRPLKDNENTGNVVVISDVTDQKEMVKLEKQLSQSEKLATIGKLAAGIAHEINNPLTSISLHTQIMLKKTWDEKTNGRLKIINKEANRAARIVKELLEFARQSEPKLSSVNINNEIEKVLKILDPQLNGIRVTTDLKPLPLILADGEQIQQVIMNMLTNSIQSITTAGEIVIETIAKPDKVEISITDNGCGIPHDNIGRIFDPFFTTKRPGEGTGLGLSICYGIIKKHNGSIDVKSEVGAGTTFTVKLPV</sequence>
<dbReference type="PROSITE" id="PS50112">
    <property type="entry name" value="PAS"/>
    <property type="match status" value="1"/>
</dbReference>
<dbReference type="SUPFAM" id="SSF55874">
    <property type="entry name" value="ATPase domain of HSP90 chaperone/DNA topoisomerase II/histidine kinase"/>
    <property type="match status" value="1"/>
</dbReference>
<dbReference type="EMBL" id="FZMP01000187">
    <property type="protein sequence ID" value="SNQ61596.1"/>
    <property type="molecule type" value="Genomic_DNA"/>
</dbReference>
<evidence type="ECO:0000256" key="13">
    <source>
        <dbReference type="ARBA" id="ARBA00023136"/>
    </source>
</evidence>
<evidence type="ECO:0000256" key="9">
    <source>
        <dbReference type="ARBA" id="ARBA00022777"/>
    </source>
</evidence>
<dbReference type="EC" id="2.7.13.3" evidence="3"/>
<name>A0A284VQN3_9EURY</name>
<dbReference type="CDD" id="cd06225">
    <property type="entry name" value="HAMP"/>
    <property type="match status" value="1"/>
</dbReference>
<protein>
    <recommendedName>
        <fullName evidence="3">histidine kinase</fullName>
        <ecNumber evidence="3">2.7.13.3</ecNumber>
    </recommendedName>
</protein>
<keyword evidence="6 18" id="KW-0808">Transferase</keyword>
<evidence type="ECO:0000256" key="6">
    <source>
        <dbReference type="ARBA" id="ARBA00022679"/>
    </source>
</evidence>
<evidence type="ECO:0000256" key="1">
    <source>
        <dbReference type="ARBA" id="ARBA00000085"/>
    </source>
</evidence>
<dbReference type="Gene3D" id="3.30.450.20">
    <property type="entry name" value="PAS domain"/>
    <property type="match status" value="1"/>
</dbReference>
<evidence type="ECO:0000313" key="18">
    <source>
        <dbReference type="EMBL" id="SNQ61596.1"/>
    </source>
</evidence>
<keyword evidence="5" id="KW-0597">Phosphoprotein</keyword>
<keyword evidence="13 14" id="KW-0472">Membrane</keyword>
<evidence type="ECO:0000256" key="10">
    <source>
        <dbReference type="ARBA" id="ARBA00022840"/>
    </source>
</evidence>
<dbReference type="SMART" id="SM00304">
    <property type="entry name" value="HAMP"/>
    <property type="match status" value="1"/>
</dbReference>
<proteinExistence type="predicted"/>
<evidence type="ECO:0000259" key="17">
    <source>
        <dbReference type="PROSITE" id="PS50885"/>
    </source>
</evidence>
<dbReference type="PANTHER" id="PTHR43065:SF46">
    <property type="entry name" value="C4-DICARBOXYLATE TRANSPORT SENSOR PROTEIN DCTB"/>
    <property type="match status" value="1"/>
</dbReference>
<dbReference type="NCBIfam" id="TIGR00229">
    <property type="entry name" value="sensory_box"/>
    <property type="match status" value="1"/>
</dbReference>
<dbReference type="InterPro" id="IPR035965">
    <property type="entry name" value="PAS-like_dom_sf"/>
</dbReference>
<dbReference type="SMART" id="SM00388">
    <property type="entry name" value="HisKA"/>
    <property type="match status" value="1"/>
</dbReference>
<dbReference type="SUPFAM" id="SSF158472">
    <property type="entry name" value="HAMP domain-like"/>
    <property type="match status" value="1"/>
</dbReference>
<dbReference type="Gene3D" id="3.30.565.10">
    <property type="entry name" value="Histidine kinase-like ATPase, C-terminal domain"/>
    <property type="match status" value="1"/>
</dbReference>
<dbReference type="SUPFAM" id="SSF55785">
    <property type="entry name" value="PYP-like sensor domain (PAS domain)"/>
    <property type="match status" value="1"/>
</dbReference>